<feature type="region of interest" description="Disordered" evidence="2">
    <location>
        <begin position="176"/>
        <end position="240"/>
    </location>
</feature>
<reference evidence="4" key="1">
    <citation type="journal article" date="2022" name="Microb. Genom.">
        <title>A global pangenome for the wheat fungal pathogen Pyrenophora tritici-repentis and prediction of effector protein structural homology.</title>
        <authorList>
            <person name="Moolhuijzen P.M."/>
            <person name="See P.T."/>
            <person name="Shi G."/>
            <person name="Powell H.R."/>
            <person name="Cockram J."/>
            <person name="Jorgensen L.N."/>
            <person name="Benslimane H."/>
            <person name="Strelkov S.E."/>
            <person name="Turner J."/>
            <person name="Liu Z."/>
            <person name="Moffat C.S."/>
        </authorList>
    </citation>
    <scope>NUCLEOTIDE SEQUENCE [LARGE SCALE GENOMIC DNA]</scope>
</reference>
<dbReference type="EMBL" id="NRDI02000002">
    <property type="protein sequence ID" value="KAI1519353.1"/>
    <property type="molecule type" value="Genomic_DNA"/>
</dbReference>
<accession>A0A2W1HT82</accession>
<evidence type="ECO:0000313" key="3">
    <source>
        <dbReference type="EMBL" id="KAI1519353.1"/>
    </source>
</evidence>
<proteinExistence type="predicted"/>
<sequence length="424" mass="48374">MASTVSFVNLERRNITEPNVSKVAKDQGIPTATQSQMENKDELAKLIACAIHNLEETMNTTIDKSREAKETHKAERAIIDEARERTQHHNTIFKTRERLFFRLPRNQSVIPVHNALLKEHAKERMLIREAFTVAKAGKIDLREKKKAESTETEAMLSRHRKQIELLHRIAEYSGSDVVSTTTEEQVEGRFDDVSVRSSKPTPRNQKDNENPHRKATPKRTVSSSATKDAIHKSKMSETTVPTNGKLEEICDAGHTHGCLQVEDLYTADPTCINVINEDQDDLKIWMHCHVKLCNDSIAELEEQHKEEAEMAEDDHEREVSALEGVVLERGCQLRRFTDILVALHDLDTGKPQWSRISDMVIAETASIREEAWSINAKIHKCKQEFEERQQKAVASVNERRQLYTVVIEDINDYAEACGMHLKAD</sequence>
<gene>
    <name evidence="3" type="ORF">Ptr86124_002481</name>
</gene>
<protein>
    <submittedName>
        <fullName evidence="3">Uncharacterized protein</fullName>
    </submittedName>
</protein>
<evidence type="ECO:0000256" key="1">
    <source>
        <dbReference type="SAM" id="Coils"/>
    </source>
</evidence>
<feature type="coiled-coil region" evidence="1">
    <location>
        <begin position="51"/>
        <end position="85"/>
    </location>
</feature>
<dbReference type="Proteomes" id="UP000249757">
    <property type="component" value="Unassembled WGS sequence"/>
</dbReference>
<keyword evidence="4" id="KW-1185">Reference proteome</keyword>
<name>A0A2W1HT82_9PLEO</name>
<evidence type="ECO:0000256" key="2">
    <source>
        <dbReference type="SAM" id="MobiDB-lite"/>
    </source>
</evidence>
<organism evidence="3 4">
    <name type="scientific">Pyrenophora tritici-repentis</name>
    <dbReference type="NCBI Taxonomy" id="45151"/>
    <lineage>
        <taxon>Eukaryota</taxon>
        <taxon>Fungi</taxon>
        <taxon>Dikarya</taxon>
        <taxon>Ascomycota</taxon>
        <taxon>Pezizomycotina</taxon>
        <taxon>Dothideomycetes</taxon>
        <taxon>Pleosporomycetidae</taxon>
        <taxon>Pleosporales</taxon>
        <taxon>Pleosporineae</taxon>
        <taxon>Pleosporaceae</taxon>
        <taxon>Pyrenophora</taxon>
    </lineage>
</organism>
<dbReference type="OrthoDB" id="3695680at2759"/>
<comment type="caution">
    <text evidence="3">The sequence shown here is derived from an EMBL/GenBank/DDBJ whole genome shotgun (WGS) entry which is preliminary data.</text>
</comment>
<dbReference type="AlphaFoldDB" id="A0A2W1HT82"/>
<evidence type="ECO:0000313" key="4">
    <source>
        <dbReference type="Proteomes" id="UP000249757"/>
    </source>
</evidence>
<dbReference type="OMA" id="NEWHERI"/>
<keyword evidence="1" id="KW-0175">Coiled coil</keyword>
<feature type="coiled-coil region" evidence="1">
    <location>
        <begin position="294"/>
        <end position="325"/>
    </location>
</feature>